<dbReference type="Proteomes" id="UP001589838">
    <property type="component" value="Unassembled WGS sequence"/>
</dbReference>
<accession>A0ABV6KGX0</accession>
<dbReference type="Pfam" id="PF06949">
    <property type="entry name" value="DUF1292"/>
    <property type="match status" value="1"/>
</dbReference>
<keyword evidence="2" id="KW-1185">Reference proteome</keyword>
<name>A0ABV6KGX0_9BACI</name>
<reference evidence="1 2" key="1">
    <citation type="submission" date="2024-09" db="EMBL/GenBank/DDBJ databases">
        <authorList>
            <person name="Sun Q."/>
            <person name="Mori K."/>
        </authorList>
    </citation>
    <scope>NUCLEOTIDE SEQUENCE [LARGE SCALE GENOMIC DNA]</scope>
    <source>
        <strain evidence="1 2">NCAIM B.02610</strain>
    </source>
</reference>
<dbReference type="InterPro" id="IPR009711">
    <property type="entry name" value="UPF0473"/>
</dbReference>
<proteinExistence type="predicted"/>
<organism evidence="1 2">
    <name type="scientific">Halalkalibacter kiskunsagensis</name>
    <dbReference type="NCBI Taxonomy" id="1548599"/>
    <lineage>
        <taxon>Bacteria</taxon>
        <taxon>Bacillati</taxon>
        <taxon>Bacillota</taxon>
        <taxon>Bacilli</taxon>
        <taxon>Bacillales</taxon>
        <taxon>Bacillaceae</taxon>
        <taxon>Halalkalibacter</taxon>
    </lineage>
</organism>
<evidence type="ECO:0000313" key="2">
    <source>
        <dbReference type="Proteomes" id="UP001589838"/>
    </source>
</evidence>
<comment type="caution">
    <text evidence="1">The sequence shown here is derived from an EMBL/GenBank/DDBJ whole genome shotgun (WGS) entry which is preliminary data.</text>
</comment>
<protein>
    <submittedName>
        <fullName evidence="1">DUF1292 domain-containing protein</fullName>
    </submittedName>
</protein>
<sequence>MDSNEVRDQITIEDEQGQEKDYSVEALFDMEDHSYALLTSNDETILMRVEDNNNEQYLVGISDPNERDSILHAYEIAVEANPAE</sequence>
<evidence type="ECO:0000313" key="1">
    <source>
        <dbReference type="EMBL" id="MFC0472567.1"/>
    </source>
</evidence>
<dbReference type="RefSeq" id="WP_335963257.1">
    <property type="nucleotide sequence ID" value="NZ_JAXBLX010000045.1"/>
</dbReference>
<gene>
    <name evidence="1" type="ORF">ACFFHM_19290</name>
</gene>
<dbReference type="EMBL" id="JBHLUX010000081">
    <property type="protein sequence ID" value="MFC0472567.1"/>
    <property type="molecule type" value="Genomic_DNA"/>
</dbReference>